<dbReference type="InterPro" id="IPR027417">
    <property type="entry name" value="P-loop_NTPase"/>
</dbReference>
<organism evidence="1 2">
    <name type="scientific">Methanothermobacter marburgensis (strain ATCC BAA-927 / DSM 2133 / JCM 14651 / NBRC 100331 / OCM 82 / Marburg)</name>
    <name type="common">Methanobacterium thermoautotrophicum</name>
    <dbReference type="NCBI Taxonomy" id="79929"/>
    <lineage>
        <taxon>Archaea</taxon>
        <taxon>Methanobacteriati</taxon>
        <taxon>Methanobacteriota</taxon>
        <taxon>Methanomada group</taxon>
        <taxon>Methanobacteria</taxon>
        <taxon>Methanobacteriales</taxon>
        <taxon>Methanobacteriaceae</taxon>
        <taxon>Methanothermobacter</taxon>
    </lineage>
</organism>
<dbReference type="EMBL" id="CP001710">
    <property type="protein sequence ID" value="ADL58528.1"/>
    <property type="molecule type" value="Genomic_DNA"/>
</dbReference>
<evidence type="ECO:0000313" key="2">
    <source>
        <dbReference type="Proteomes" id="UP000000345"/>
    </source>
</evidence>
<dbReference type="PaxDb" id="79929-MTBMA_c09330"/>
<gene>
    <name evidence="1" type="ordered locus">MTBMA_c09330</name>
</gene>
<dbReference type="GeneID" id="77399710"/>
<dbReference type="HOGENOM" id="CLU_010124_1_0_2"/>
<dbReference type="RefSeq" id="WP_013295752.1">
    <property type="nucleotide sequence ID" value="NC_014408.1"/>
</dbReference>
<evidence type="ECO:0000313" key="1">
    <source>
        <dbReference type="EMBL" id="ADL58528.1"/>
    </source>
</evidence>
<dbReference type="Pfam" id="PF04465">
    <property type="entry name" value="DUF499"/>
    <property type="match status" value="1"/>
</dbReference>
<dbReference type="STRING" id="79929.MTBMA_c09330"/>
<dbReference type="KEGG" id="mmg:MTBMA_c09330"/>
<sequence length="904" mass="102889">MRPFVNIAEPHEDIMGERLSLDVFAANLWSVHKGEAPAEYQDPDVFFRKTYMTRGLRNIMDIVGDRLEGRGGDPVIQLQTPFGGGKTHTLISLYHRAGDIGASRVVLSGDALDASETTLWAEMERQLRGEVREFSGMTSPGMDKIMGLLREKQPVLILMDELLEYAVKASGVTVGESTLAGQLLAFMQELSQAASALERVSLVVTLPSSSLEHYDEAAEKLFHQLTKVLGRTEKIFTPVEDDEIYSVIRKRLFKRVDESAAIDVIAEFTEKAESEGILPEGMNAADYREVFRKSYPFQPEVIDVLYERWGSFPNFQRTRGVLRLLAMVVNRLISSSTPVIRLSDFPLESGNLKREFLRFTGNNFDSIIAADITSPDAGARIIDRELRGYEPYMIGTRIARSIFLYSFSGGGVRDGATIRDIKMACLESEIPMSIIDGALNMMIERLFYIHKQVDLYYFSAEANLNAIVLRKKENIRDEDVRDEERRLLGEITGKKIFSVYIWPSSASDVPDDMKLKLIVLEDADDCTGFLEFKGEKPRVYKNTLIFLKADDTHRYQLVEHIKTKLAWMAVESDRQLSLTDEQKREVREKIKSVSAEDRESIRNLYRMVFVPSRSGLERIDLGMASYGADVKVDYEIKSRLIEEDKLLESLDPVIIERKYLQEDYIETERILRSFHTTPGAMRIMSPSVLEEAIRKGVKRRLFGLGVLEGDPGDPKCRHIGEDCSVSLKPPEIIVNPKLCEECPPDAIDIGVGELEKRARMKMATIEILREYTEKYRGMGCEPEIVKEKLREVIDEGIQKGKLRVDGKDMPDFTEGEVLQLVEDELVEDENGHIKWIELEFTTALENMSNIIRIKRTISEDFSDVDAVAEIRIVARDGEMDDTKYERILETFEQLGIDLKKKVRR</sequence>
<accession>D9PWD0</accession>
<dbReference type="Proteomes" id="UP000000345">
    <property type="component" value="Chromosome"/>
</dbReference>
<dbReference type="OrthoDB" id="25002at2157"/>
<dbReference type="InterPro" id="IPR007555">
    <property type="entry name" value="DUF499"/>
</dbReference>
<keyword evidence="2" id="KW-1185">Reference proteome</keyword>
<reference key="1">
    <citation type="submission" date="2009-08" db="EMBL/GenBank/DDBJ databases">
        <title>The genome sequence of Methanothermobacter marburgensis.</title>
        <authorList>
            <person name="Kaster A."/>
            <person name="Seedorf H."/>
            <person name="Goenrich M."/>
            <person name="Wiezer A."/>
            <person name="Liesegang H."/>
            <person name="Thauer R."/>
            <person name="Gottschalk G."/>
        </authorList>
    </citation>
    <scope>NUCLEOTIDE SEQUENCE</scope>
    <source>
        <strain>Marburg</strain>
    </source>
</reference>
<protein>
    <submittedName>
        <fullName evidence="1">Uncharacterized protein</fullName>
    </submittedName>
</protein>
<name>D9PWD0_METTM</name>
<dbReference type="SUPFAM" id="SSF52540">
    <property type="entry name" value="P-loop containing nucleoside triphosphate hydrolases"/>
    <property type="match status" value="1"/>
</dbReference>
<proteinExistence type="predicted"/>
<dbReference type="AlphaFoldDB" id="D9PWD0"/>
<reference evidence="1 2" key="2">
    <citation type="journal article" date="2010" name="J. Bacteriol.">
        <title>Complete genome sequence of Methanothermobacter marburgensis, a methanoarchaeon model organism.</title>
        <authorList>
            <person name="Liesegang H."/>
            <person name="Kaster A.K."/>
            <person name="Wiezer A."/>
            <person name="Goenrich M."/>
            <person name="Wollherr A."/>
            <person name="Seedorf H."/>
            <person name="Gottschalk G."/>
            <person name="Thauer R.K."/>
        </authorList>
    </citation>
    <scope>NUCLEOTIDE SEQUENCE [LARGE SCALE GENOMIC DNA]</scope>
    <source>
        <strain evidence="2">ATCC BAA-927 / DSM 2133 / JCM 14651 / NBRC 100331 / OCM 82 / Marburg</strain>
    </source>
</reference>
<dbReference type="GeneID" id="9704641"/>